<dbReference type="STRING" id="930129.SAMN05216352_11088"/>
<evidence type="ECO:0000313" key="1">
    <source>
        <dbReference type="EMBL" id="SDI68572.1"/>
    </source>
</evidence>
<protein>
    <submittedName>
        <fullName evidence="1">Uncharacterized protein</fullName>
    </submittedName>
</protein>
<name>A0A1G8MKW0_9BACI</name>
<dbReference type="Proteomes" id="UP000199017">
    <property type="component" value="Unassembled WGS sequence"/>
</dbReference>
<gene>
    <name evidence="1" type="ORF">SAMN05216352_11088</name>
</gene>
<dbReference type="AlphaFoldDB" id="A0A1G8MKW0"/>
<accession>A0A1G8MKW0</accession>
<reference evidence="1 2" key="1">
    <citation type="submission" date="2016-10" db="EMBL/GenBank/DDBJ databases">
        <authorList>
            <person name="de Groot N.N."/>
        </authorList>
    </citation>
    <scope>NUCLEOTIDE SEQUENCE [LARGE SCALE GENOMIC DNA]</scope>
    <source>
        <strain evidence="2">P4B,CCM 7963,CECT 7998,DSM 25260,IBRC-M 10614,KCTC 13821</strain>
    </source>
</reference>
<proteinExistence type="predicted"/>
<sequence length="49" mass="5843">MKYFWKRLLLIPPIAAMIYGMFKPLPKGLAIKGKKRKVKDLQFLYFKNV</sequence>
<dbReference type="EMBL" id="FNDU01000010">
    <property type="protein sequence ID" value="SDI68572.1"/>
    <property type="molecule type" value="Genomic_DNA"/>
</dbReference>
<organism evidence="1 2">
    <name type="scientific">Alteribacillus bidgolensis</name>
    <dbReference type="NCBI Taxonomy" id="930129"/>
    <lineage>
        <taxon>Bacteria</taxon>
        <taxon>Bacillati</taxon>
        <taxon>Bacillota</taxon>
        <taxon>Bacilli</taxon>
        <taxon>Bacillales</taxon>
        <taxon>Bacillaceae</taxon>
        <taxon>Alteribacillus</taxon>
    </lineage>
</organism>
<dbReference type="RefSeq" id="WP_170031774.1">
    <property type="nucleotide sequence ID" value="NZ_FNDU01000010.1"/>
</dbReference>
<keyword evidence="2" id="KW-1185">Reference proteome</keyword>
<evidence type="ECO:0000313" key="2">
    <source>
        <dbReference type="Proteomes" id="UP000199017"/>
    </source>
</evidence>